<evidence type="ECO:0000256" key="5">
    <source>
        <dbReference type="ARBA" id="ARBA00005072"/>
    </source>
</evidence>
<gene>
    <name evidence="19" type="ORF">SAMN05660703_2023</name>
</gene>
<comment type="catalytic activity">
    <reaction evidence="13 18">
        <text>L-isoleucine + 2-oxoglutarate = (S)-3-methyl-2-oxopentanoate + L-glutamate</text>
        <dbReference type="Rhea" id="RHEA:24801"/>
        <dbReference type="ChEBI" id="CHEBI:16810"/>
        <dbReference type="ChEBI" id="CHEBI:29985"/>
        <dbReference type="ChEBI" id="CHEBI:35146"/>
        <dbReference type="ChEBI" id="CHEBI:58045"/>
        <dbReference type="EC" id="2.6.1.42"/>
    </reaction>
</comment>
<feature type="modified residue" description="N6-(pyridoxal phosphate)lysine" evidence="15">
    <location>
        <position position="211"/>
    </location>
</feature>
<keyword evidence="20" id="KW-1185">Reference proteome</keyword>
<keyword evidence="11 18" id="KW-0100">Branched-chain amino acid biosynthesis</keyword>
<dbReference type="UniPathway" id="UPA00048">
    <property type="reaction ID" value="UER00073"/>
</dbReference>
<keyword evidence="10 17" id="KW-0663">Pyridoxal phosphate</keyword>
<organism evidence="19 20">
    <name type="scientific">Cellulophaga tyrosinoxydans</name>
    <dbReference type="NCBI Taxonomy" id="504486"/>
    <lineage>
        <taxon>Bacteria</taxon>
        <taxon>Pseudomonadati</taxon>
        <taxon>Bacteroidota</taxon>
        <taxon>Flavobacteriia</taxon>
        <taxon>Flavobacteriales</taxon>
        <taxon>Flavobacteriaceae</taxon>
        <taxon>Cellulophaga</taxon>
    </lineage>
</organism>
<evidence type="ECO:0000256" key="6">
    <source>
        <dbReference type="ARBA" id="ARBA00009320"/>
    </source>
</evidence>
<accession>A0A1W2AL64</accession>
<dbReference type="InterPro" id="IPR043131">
    <property type="entry name" value="BCAT-like_N"/>
</dbReference>
<dbReference type="Gene3D" id="3.30.470.10">
    <property type="match status" value="1"/>
</dbReference>
<reference evidence="19 20" key="1">
    <citation type="submission" date="2017-04" db="EMBL/GenBank/DDBJ databases">
        <authorList>
            <person name="Afonso C.L."/>
            <person name="Miller P.J."/>
            <person name="Scott M.A."/>
            <person name="Spackman E."/>
            <person name="Goraichik I."/>
            <person name="Dimitrov K.M."/>
            <person name="Suarez D.L."/>
            <person name="Swayne D.E."/>
        </authorList>
    </citation>
    <scope>NUCLEOTIDE SEQUENCE [LARGE SCALE GENOMIC DNA]</scope>
    <source>
        <strain evidence="19 20">DSM 21164</strain>
    </source>
</reference>
<dbReference type="InterPro" id="IPR018300">
    <property type="entry name" value="Aminotrans_IV_CS"/>
</dbReference>
<keyword evidence="9 18" id="KW-0808">Transferase</keyword>
<evidence type="ECO:0000256" key="15">
    <source>
        <dbReference type="PIRSR" id="PIRSR006468-1"/>
    </source>
</evidence>
<keyword evidence="7 18" id="KW-0032">Aminotransferase</keyword>
<evidence type="ECO:0000313" key="20">
    <source>
        <dbReference type="Proteomes" id="UP000192360"/>
    </source>
</evidence>
<dbReference type="PROSITE" id="PS00770">
    <property type="entry name" value="AA_TRANSFER_CLASS_4"/>
    <property type="match status" value="1"/>
</dbReference>
<comment type="similarity">
    <text evidence="6 16">Belongs to the class-IV pyridoxal-phosphate-dependent aminotransferase family.</text>
</comment>
<dbReference type="Gene3D" id="3.20.10.10">
    <property type="entry name" value="D-amino Acid Aminotransferase, subunit A, domain 2"/>
    <property type="match status" value="1"/>
</dbReference>
<comment type="cofactor">
    <cofactor evidence="1 17">
        <name>pyridoxal 5'-phosphate</name>
        <dbReference type="ChEBI" id="CHEBI:597326"/>
    </cofactor>
</comment>
<evidence type="ECO:0000256" key="7">
    <source>
        <dbReference type="ARBA" id="ARBA00022576"/>
    </source>
</evidence>
<dbReference type="InterPro" id="IPR036038">
    <property type="entry name" value="Aminotransferase-like"/>
</dbReference>
<dbReference type="EC" id="2.6.1.42" evidence="18"/>
<dbReference type="Pfam" id="PF01063">
    <property type="entry name" value="Aminotran_4"/>
    <property type="match status" value="1"/>
</dbReference>
<evidence type="ECO:0000256" key="17">
    <source>
        <dbReference type="RuleBase" id="RU004516"/>
    </source>
</evidence>
<dbReference type="UniPathway" id="UPA00047">
    <property type="reaction ID" value="UER00058"/>
</dbReference>
<evidence type="ECO:0000256" key="3">
    <source>
        <dbReference type="ARBA" id="ARBA00004824"/>
    </source>
</evidence>
<evidence type="ECO:0000256" key="8">
    <source>
        <dbReference type="ARBA" id="ARBA00022605"/>
    </source>
</evidence>
<evidence type="ECO:0000256" key="14">
    <source>
        <dbReference type="ARBA" id="ARBA00049229"/>
    </source>
</evidence>
<comment type="function">
    <text evidence="2">Acts on leucine, isoleucine and valine.</text>
</comment>
<evidence type="ECO:0000256" key="16">
    <source>
        <dbReference type="RuleBase" id="RU004106"/>
    </source>
</evidence>
<dbReference type="CDD" id="cd01557">
    <property type="entry name" value="BCAT_beta_family"/>
    <property type="match status" value="1"/>
</dbReference>
<evidence type="ECO:0000256" key="4">
    <source>
        <dbReference type="ARBA" id="ARBA00004931"/>
    </source>
</evidence>
<evidence type="ECO:0000256" key="10">
    <source>
        <dbReference type="ARBA" id="ARBA00022898"/>
    </source>
</evidence>
<dbReference type="SUPFAM" id="SSF56752">
    <property type="entry name" value="D-aminoacid aminotransferase-like PLP-dependent enzymes"/>
    <property type="match status" value="1"/>
</dbReference>
<evidence type="ECO:0000256" key="11">
    <source>
        <dbReference type="ARBA" id="ARBA00023304"/>
    </source>
</evidence>
<proteinExistence type="inferred from homology"/>
<dbReference type="GO" id="GO:0009097">
    <property type="term" value="P:isoleucine biosynthetic process"/>
    <property type="evidence" value="ECO:0007669"/>
    <property type="project" value="UniProtKB-UniPathway"/>
</dbReference>
<evidence type="ECO:0000256" key="12">
    <source>
        <dbReference type="ARBA" id="ARBA00048212"/>
    </source>
</evidence>
<dbReference type="GO" id="GO:0052656">
    <property type="term" value="F:L-isoleucine-2-oxoglutarate transaminase activity"/>
    <property type="evidence" value="ECO:0007669"/>
    <property type="project" value="RHEA"/>
</dbReference>
<comment type="pathway">
    <text evidence="5">Amino-acid biosynthesis; L-leucine biosynthesis; L-leucine from 3-methyl-2-oxobutanoate: step 4/4.</text>
</comment>
<dbReference type="InterPro" id="IPR043132">
    <property type="entry name" value="BCAT-like_C"/>
</dbReference>
<dbReference type="EMBL" id="FWXO01000003">
    <property type="protein sequence ID" value="SMC61435.1"/>
    <property type="molecule type" value="Genomic_DNA"/>
</dbReference>
<protein>
    <recommendedName>
        <fullName evidence="18">Branched-chain-amino-acid aminotransferase</fullName>
        <ecNumber evidence="18">2.6.1.42</ecNumber>
    </recommendedName>
</protein>
<evidence type="ECO:0000256" key="2">
    <source>
        <dbReference type="ARBA" id="ARBA00003109"/>
    </source>
</evidence>
<evidence type="ECO:0000313" key="19">
    <source>
        <dbReference type="EMBL" id="SMC61435.1"/>
    </source>
</evidence>
<evidence type="ECO:0000256" key="1">
    <source>
        <dbReference type="ARBA" id="ARBA00001933"/>
    </source>
</evidence>
<evidence type="ECO:0000256" key="13">
    <source>
        <dbReference type="ARBA" id="ARBA00048798"/>
    </source>
</evidence>
<evidence type="ECO:0000256" key="18">
    <source>
        <dbReference type="RuleBase" id="RU004517"/>
    </source>
</evidence>
<comment type="catalytic activity">
    <reaction evidence="14 18">
        <text>L-leucine + 2-oxoglutarate = 4-methyl-2-oxopentanoate + L-glutamate</text>
        <dbReference type="Rhea" id="RHEA:18321"/>
        <dbReference type="ChEBI" id="CHEBI:16810"/>
        <dbReference type="ChEBI" id="CHEBI:17865"/>
        <dbReference type="ChEBI" id="CHEBI:29985"/>
        <dbReference type="ChEBI" id="CHEBI:57427"/>
        <dbReference type="EC" id="2.6.1.42"/>
    </reaction>
</comment>
<dbReference type="InterPro" id="IPR005786">
    <property type="entry name" value="B_amino_transII"/>
</dbReference>
<comment type="catalytic activity">
    <reaction evidence="12 18">
        <text>L-valine + 2-oxoglutarate = 3-methyl-2-oxobutanoate + L-glutamate</text>
        <dbReference type="Rhea" id="RHEA:24813"/>
        <dbReference type="ChEBI" id="CHEBI:11851"/>
        <dbReference type="ChEBI" id="CHEBI:16810"/>
        <dbReference type="ChEBI" id="CHEBI:29985"/>
        <dbReference type="ChEBI" id="CHEBI:57762"/>
        <dbReference type="EC" id="2.6.1.42"/>
    </reaction>
</comment>
<dbReference type="GO" id="GO:0052654">
    <property type="term" value="F:L-leucine-2-oxoglutarate transaminase activity"/>
    <property type="evidence" value="ECO:0007669"/>
    <property type="project" value="RHEA"/>
</dbReference>
<dbReference type="InterPro" id="IPR001544">
    <property type="entry name" value="Aminotrans_IV"/>
</dbReference>
<comment type="pathway">
    <text evidence="3">Amino-acid biosynthesis; L-isoleucine biosynthesis; L-isoleucine from 2-oxobutanoate: step 4/4.</text>
</comment>
<dbReference type="AlphaFoldDB" id="A0A1W2AL64"/>
<dbReference type="NCBIfam" id="NF009897">
    <property type="entry name" value="PRK13357.1"/>
    <property type="match status" value="1"/>
</dbReference>
<dbReference type="PIRSF" id="PIRSF006468">
    <property type="entry name" value="BCAT1"/>
    <property type="match status" value="1"/>
</dbReference>
<dbReference type="UniPathway" id="UPA00049">
    <property type="reaction ID" value="UER00062"/>
</dbReference>
<evidence type="ECO:0000256" key="9">
    <source>
        <dbReference type="ARBA" id="ARBA00022679"/>
    </source>
</evidence>
<dbReference type="GO" id="GO:0052655">
    <property type="term" value="F:L-valine-2-oxoglutarate transaminase activity"/>
    <property type="evidence" value="ECO:0007669"/>
    <property type="project" value="RHEA"/>
</dbReference>
<name>A0A1W2AL64_9FLAO</name>
<dbReference type="PANTHER" id="PTHR11825:SF44">
    <property type="entry name" value="BRANCHED-CHAIN-AMINO-ACID AMINOTRANSFERASE"/>
    <property type="match status" value="1"/>
</dbReference>
<dbReference type="Proteomes" id="UP000192360">
    <property type="component" value="Unassembled WGS sequence"/>
</dbReference>
<keyword evidence="8 18" id="KW-0028">Amino-acid biosynthesis</keyword>
<dbReference type="PANTHER" id="PTHR11825">
    <property type="entry name" value="SUBGROUP IIII AMINOTRANSFERASE"/>
    <property type="match status" value="1"/>
</dbReference>
<dbReference type="GO" id="GO:0009099">
    <property type="term" value="P:L-valine biosynthetic process"/>
    <property type="evidence" value="ECO:0007669"/>
    <property type="project" value="UniProtKB-UniPathway"/>
</dbReference>
<dbReference type="InterPro" id="IPR033939">
    <property type="entry name" value="BCAT_family"/>
</dbReference>
<dbReference type="GO" id="GO:0009098">
    <property type="term" value="P:L-leucine biosynthetic process"/>
    <property type="evidence" value="ECO:0007669"/>
    <property type="project" value="UniProtKB-UniPathway"/>
</dbReference>
<sequence>MIEFLNFIPLNLKAMETSTKSLISIEKSKTSKIDKVDFDNLAFGSVFTDHMLVCDYKNGAWENPKIVPYGPITLDPSAKIFHYGQSIFEGMKAYKDIEEAIWLFRPLDNHKRLNISAKRMAIPEIPENYFMEGLSALITLDEKWIPKKAGSSLYIRPFIFASGQGFHASPANEYKFMICLAPSGSYFSGKVKVLIEETYSRSANGGVGYAKAGGNYAGQFYPTQLAIEKGYNQVIWTDDNTHEYIEEAGAMNIFIRINDTLITGPTSDRILDGITRKSIIEIAKDENIKVEVRKITVTEVVEAAKNGSLKEMFGAGTAAVISPISTFGHKGTDYDLPELQESYATRLKNRITDIQYNRAEDKFGWRYKL</sequence>
<comment type="pathway">
    <text evidence="4">Amino-acid biosynthesis; L-valine biosynthesis; L-valine from pyruvate: step 4/4.</text>
</comment>
<dbReference type="STRING" id="504486.SAMN05660703_2023"/>
<dbReference type="NCBIfam" id="TIGR01123">
    <property type="entry name" value="ilvE_II"/>
    <property type="match status" value="1"/>
</dbReference>